<keyword evidence="3" id="KW-1185">Reference proteome</keyword>
<feature type="region of interest" description="Disordered" evidence="1">
    <location>
        <begin position="99"/>
        <end position="119"/>
    </location>
</feature>
<accession>A0ABN7X549</accession>
<evidence type="ECO:0000256" key="1">
    <source>
        <dbReference type="SAM" id="MobiDB-lite"/>
    </source>
</evidence>
<dbReference type="SUPFAM" id="SSF46579">
    <property type="entry name" value="Prefoldin"/>
    <property type="match status" value="1"/>
</dbReference>
<feature type="non-terminal residue" evidence="2">
    <location>
        <position position="1"/>
    </location>
</feature>
<dbReference type="EMBL" id="CAJVQB010087425">
    <property type="protein sequence ID" value="CAG8847395.1"/>
    <property type="molecule type" value="Genomic_DNA"/>
</dbReference>
<comment type="caution">
    <text evidence="2">The sequence shown here is derived from an EMBL/GenBank/DDBJ whole genome shotgun (WGS) entry which is preliminary data.</text>
</comment>
<protein>
    <submittedName>
        <fullName evidence="2">24426_t:CDS:1</fullName>
    </submittedName>
</protein>
<reference evidence="2 3" key="1">
    <citation type="submission" date="2021-06" db="EMBL/GenBank/DDBJ databases">
        <authorList>
            <person name="Kallberg Y."/>
            <person name="Tangrot J."/>
            <person name="Rosling A."/>
        </authorList>
    </citation>
    <scope>NUCLEOTIDE SEQUENCE [LARGE SCALE GENOMIC DNA]</scope>
    <source>
        <strain evidence="2 3">120-4 pot B 10/14</strain>
    </source>
</reference>
<gene>
    <name evidence="2" type="ORF">GMARGA_LOCUS38646</name>
</gene>
<evidence type="ECO:0000313" key="2">
    <source>
        <dbReference type="EMBL" id="CAG8847395.1"/>
    </source>
</evidence>
<dbReference type="Proteomes" id="UP000789901">
    <property type="component" value="Unassembled WGS sequence"/>
</dbReference>
<proteinExistence type="predicted"/>
<evidence type="ECO:0000313" key="3">
    <source>
        <dbReference type="Proteomes" id="UP000789901"/>
    </source>
</evidence>
<organism evidence="2 3">
    <name type="scientific">Gigaspora margarita</name>
    <dbReference type="NCBI Taxonomy" id="4874"/>
    <lineage>
        <taxon>Eukaryota</taxon>
        <taxon>Fungi</taxon>
        <taxon>Fungi incertae sedis</taxon>
        <taxon>Mucoromycota</taxon>
        <taxon>Glomeromycotina</taxon>
        <taxon>Glomeromycetes</taxon>
        <taxon>Diversisporales</taxon>
        <taxon>Gigasporaceae</taxon>
        <taxon>Gigaspora</taxon>
    </lineage>
</organism>
<name>A0ABN7X549_GIGMA</name>
<feature type="non-terminal residue" evidence="2">
    <location>
        <position position="137"/>
    </location>
</feature>
<sequence length="137" mass="15822">IANENELALLKEFQSADTIIPTLLTLPNYPKEELTSKLLSFKDLSNPINSSFISSAKLPKSYDSATCNIDFPVSDNSYENTSQKDIENRIQNLEKQSEEYKKQLKKMEEESKKKHETMRRQIEHLKEILKALAEKSE</sequence>